<name>A0AAV2HCE4_LYMST</name>
<proteinExistence type="inferred from homology"/>
<feature type="transmembrane region" description="Helical" evidence="7">
    <location>
        <begin position="431"/>
        <end position="453"/>
    </location>
</feature>
<comment type="subcellular location">
    <subcellularLocation>
        <location evidence="1 7">Membrane</location>
        <topology evidence="1 7">Multi-pass membrane protein</topology>
    </subcellularLocation>
</comment>
<dbReference type="PANTHER" id="PTHR11660">
    <property type="entry name" value="SOLUTE CARRIER FAMILY 40 MEMBER"/>
    <property type="match status" value="1"/>
</dbReference>
<dbReference type="PANTHER" id="PTHR11660:SF57">
    <property type="entry name" value="SOLUTE CARRIER FAMILY 40 MEMBER"/>
    <property type="match status" value="1"/>
</dbReference>
<keyword evidence="10" id="KW-1185">Reference proteome</keyword>
<feature type="transmembrane region" description="Helical" evidence="7">
    <location>
        <begin position="135"/>
        <end position="156"/>
    </location>
</feature>
<evidence type="ECO:0000256" key="8">
    <source>
        <dbReference type="SAM" id="MobiDB-lite"/>
    </source>
</evidence>
<dbReference type="CDD" id="cd17480">
    <property type="entry name" value="MFS_SLC40A1_like"/>
    <property type="match status" value="1"/>
</dbReference>
<dbReference type="GO" id="GO:0016020">
    <property type="term" value="C:membrane"/>
    <property type="evidence" value="ECO:0007669"/>
    <property type="project" value="UniProtKB-SubCell"/>
</dbReference>
<feature type="transmembrane region" description="Helical" evidence="7">
    <location>
        <begin position="168"/>
        <end position="194"/>
    </location>
</feature>
<feature type="transmembrane region" description="Helical" evidence="7">
    <location>
        <begin position="280"/>
        <end position="302"/>
    </location>
</feature>
<keyword evidence="3 7" id="KW-0813">Transport</keyword>
<keyword evidence="7" id="KW-0406">Ion transport</keyword>
<feature type="transmembrane region" description="Helical" evidence="7">
    <location>
        <begin position="594"/>
        <end position="618"/>
    </location>
</feature>
<accession>A0AAV2HCE4</accession>
<feature type="compositionally biased region" description="Basic and acidic residues" evidence="8">
    <location>
        <begin position="1"/>
        <end position="16"/>
    </location>
</feature>
<evidence type="ECO:0000256" key="1">
    <source>
        <dbReference type="ARBA" id="ARBA00004141"/>
    </source>
</evidence>
<comment type="caution">
    <text evidence="7">Lacks conserved residue(s) required for the propagation of feature annotation.</text>
</comment>
<evidence type="ECO:0000256" key="6">
    <source>
        <dbReference type="ARBA" id="ARBA00023136"/>
    </source>
</evidence>
<feature type="transmembrane region" description="Helical" evidence="7">
    <location>
        <begin position="397"/>
        <end position="419"/>
    </location>
</feature>
<dbReference type="InterPro" id="IPR009716">
    <property type="entry name" value="Ferroportin-1"/>
</dbReference>
<feature type="region of interest" description="Disordered" evidence="8">
    <location>
        <begin position="1"/>
        <end position="43"/>
    </location>
</feature>
<evidence type="ECO:0000256" key="4">
    <source>
        <dbReference type="ARBA" id="ARBA00022692"/>
    </source>
</evidence>
<evidence type="ECO:0000313" key="9">
    <source>
        <dbReference type="EMBL" id="CAL1531470.1"/>
    </source>
</evidence>
<feature type="transmembrane region" description="Helical" evidence="7">
    <location>
        <begin position="465"/>
        <end position="483"/>
    </location>
</feature>
<protein>
    <recommendedName>
        <fullName evidence="7">Solute carrier family 40 member</fullName>
    </recommendedName>
</protein>
<feature type="transmembrane region" description="Helical" evidence="7">
    <location>
        <begin position="206"/>
        <end position="230"/>
    </location>
</feature>
<keyword evidence="5 7" id="KW-1133">Transmembrane helix</keyword>
<evidence type="ECO:0000256" key="3">
    <source>
        <dbReference type="ARBA" id="ARBA00022448"/>
    </source>
</evidence>
<gene>
    <name evidence="9" type="ORF">GSLYS_00005565001</name>
</gene>
<comment type="caution">
    <text evidence="9">The sequence shown here is derived from an EMBL/GenBank/DDBJ whole genome shotgun (WGS) entry which is preliminary data.</text>
</comment>
<keyword evidence="4 7" id="KW-0812">Transmembrane</keyword>
<organism evidence="9 10">
    <name type="scientific">Lymnaea stagnalis</name>
    <name type="common">Great pond snail</name>
    <name type="synonym">Helix stagnalis</name>
    <dbReference type="NCBI Taxonomy" id="6523"/>
    <lineage>
        <taxon>Eukaryota</taxon>
        <taxon>Metazoa</taxon>
        <taxon>Spiralia</taxon>
        <taxon>Lophotrochozoa</taxon>
        <taxon>Mollusca</taxon>
        <taxon>Gastropoda</taxon>
        <taxon>Heterobranchia</taxon>
        <taxon>Euthyneura</taxon>
        <taxon>Panpulmonata</taxon>
        <taxon>Hygrophila</taxon>
        <taxon>Lymnaeoidea</taxon>
        <taxon>Lymnaeidae</taxon>
        <taxon>Lymnaea</taxon>
    </lineage>
</organism>
<evidence type="ECO:0000313" key="10">
    <source>
        <dbReference type="Proteomes" id="UP001497497"/>
    </source>
</evidence>
<dbReference type="EMBL" id="CAXITT010000090">
    <property type="protein sequence ID" value="CAL1531470.1"/>
    <property type="molecule type" value="Genomic_DNA"/>
</dbReference>
<dbReference type="SUPFAM" id="SSF103473">
    <property type="entry name" value="MFS general substrate transporter"/>
    <property type="match status" value="1"/>
</dbReference>
<keyword evidence="6 7" id="KW-0472">Membrane</keyword>
<sequence length="650" mass="71680">MEGDAPRNHDNADRKSTPVQDPSQEPAQNKQDQHDGDAHEEIDHDMARTDFGEDSASSTVGYKGVMSGGVGAEGKDGGKHQKMVITISALPTKKKPSIFVTSLLVYCSHFLTAWGDRMWTFAVGIFMVHITPDSLQLTAIYGLTMGTTVLLGGAIIGDWVDNSTRLRAAQLTIVLQNVLIILCAAVIYCFLMFKEELLDIGEWTRYVAYGLIILLASAANLATIANTIAVEKDWIVEICERDEEKLATMTATMRAIDLSTQILAPIVTGQVMEWSVENGAIFLSSWNAVSCIVEYFLLFKVYSTVPALMKRKDFRRPARAWQFFCFFFKSTSAFIPCSQSNGIIETNLDETSPLVSEGTGPRDGSHRKRKTCSESCRLLSGFTIIFEGWKTFASYKVWLTGLALAFLYMTVLGFDNITVGYAKIQGLSESMVGVCMGAAGLLGIFGSFMYPVVRRCVGLPRTGMIALTLQSAFLALCVVSVWLPGSPFDLENPDPPEKNCTNLTLIVPLDNGSQPLPIYQLTTPILTNFTCPETETSIISVSFLMTGIVLSRFGLWMADLAITQMFMETVVENERGVVNGVQNSLNQLMDMIKFGVVVALPLAPQFGLLIILSIGFVYSGWVLYAVFLCRVPRDLFSRGRQKKEYEVLVE</sequence>
<comment type="similarity">
    <text evidence="2 7">Belongs to the ferroportin (FP) (TC 2.A.100) family. SLC40A subfamily.</text>
</comment>
<evidence type="ECO:0000256" key="7">
    <source>
        <dbReference type="RuleBase" id="RU365065"/>
    </source>
</evidence>
<dbReference type="Proteomes" id="UP001497497">
    <property type="component" value="Unassembled WGS sequence"/>
</dbReference>
<feature type="compositionally biased region" description="Basic and acidic residues" evidence="8">
    <location>
        <begin position="31"/>
        <end position="43"/>
    </location>
</feature>
<comment type="function">
    <text evidence="7">May be involved in iron transport and iron homeostasis.</text>
</comment>
<feature type="compositionally biased region" description="Polar residues" evidence="8">
    <location>
        <begin position="17"/>
        <end position="30"/>
    </location>
</feature>
<dbReference type="AlphaFoldDB" id="A0AAV2HCE4"/>
<dbReference type="Pfam" id="PF06963">
    <property type="entry name" value="FPN1"/>
    <property type="match status" value="1"/>
</dbReference>
<reference evidence="9 10" key="1">
    <citation type="submission" date="2024-04" db="EMBL/GenBank/DDBJ databases">
        <authorList>
            <consortium name="Genoscope - CEA"/>
            <person name="William W."/>
        </authorList>
    </citation>
    <scope>NUCLEOTIDE SEQUENCE [LARGE SCALE GENOMIC DNA]</scope>
</reference>
<dbReference type="GO" id="GO:0005381">
    <property type="term" value="F:iron ion transmembrane transporter activity"/>
    <property type="evidence" value="ECO:0007669"/>
    <property type="project" value="UniProtKB-UniRule"/>
</dbReference>
<dbReference type="InterPro" id="IPR036259">
    <property type="entry name" value="MFS_trans_sf"/>
</dbReference>
<evidence type="ECO:0000256" key="2">
    <source>
        <dbReference type="ARBA" id="ARBA00006279"/>
    </source>
</evidence>
<evidence type="ECO:0000256" key="5">
    <source>
        <dbReference type="ARBA" id="ARBA00022989"/>
    </source>
</evidence>